<keyword evidence="3" id="KW-1185">Reference proteome</keyword>
<gene>
    <name evidence="2" type="ORF">NSA23_10795</name>
</gene>
<evidence type="ECO:0000313" key="2">
    <source>
        <dbReference type="EMBL" id="MCR2044598.1"/>
    </source>
</evidence>
<proteinExistence type="predicted"/>
<keyword evidence="1" id="KW-0472">Membrane</keyword>
<feature type="transmembrane region" description="Helical" evidence="1">
    <location>
        <begin position="133"/>
        <end position="155"/>
    </location>
</feature>
<feature type="transmembrane region" description="Helical" evidence="1">
    <location>
        <begin position="167"/>
        <end position="185"/>
    </location>
</feature>
<dbReference type="RefSeq" id="WP_257490535.1">
    <property type="nucleotide sequence ID" value="NZ_JANJZL010000007.1"/>
</dbReference>
<organism evidence="2 3">
    <name type="scientific">Anaerosalibacter massiliensis</name>
    <dbReference type="NCBI Taxonomy" id="1347392"/>
    <lineage>
        <taxon>Bacteria</taxon>
        <taxon>Bacillati</taxon>
        <taxon>Bacillota</taxon>
        <taxon>Tissierellia</taxon>
        <taxon>Tissierellales</taxon>
        <taxon>Sporanaerobacteraceae</taxon>
        <taxon>Anaerosalibacter</taxon>
    </lineage>
</organism>
<keyword evidence="1" id="KW-1133">Transmembrane helix</keyword>
<keyword evidence="1" id="KW-0812">Transmembrane</keyword>
<sequence length="228" mass="26211">MNEIKAIVRKQYYEFLYEKKNTLFLIMIIGTISGLPMPVLSHNLSERIQMTIVAIFTITLLKQWSAESFASEKENNTLESILSTSVDLKKLYWIELLFNLLLVSLVEYMLVIIFSITNHIINVQLILSIYEALLLILLLFNLKVSIAIVVTSISLTSKDVRIANSRASKHLYIAIFLISIVVTLNTKTISYLTSIYVCLVFIMLLINLILIKYTNSKLNKIYFEDVLF</sequence>
<comment type="caution">
    <text evidence="2">The sequence shown here is derived from an EMBL/GenBank/DDBJ whole genome shotgun (WGS) entry which is preliminary data.</text>
</comment>
<evidence type="ECO:0000256" key="1">
    <source>
        <dbReference type="SAM" id="Phobius"/>
    </source>
</evidence>
<evidence type="ECO:0000313" key="3">
    <source>
        <dbReference type="Proteomes" id="UP001142078"/>
    </source>
</evidence>
<feature type="transmembrane region" description="Helical" evidence="1">
    <location>
        <begin position="191"/>
        <end position="211"/>
    </location>
</feature>
<name>A0A9X2MID4_9FIRM</name>
<accession>A0A9X2MID4</accession>
<feature type="transmembrane region" description="Helical" evidence="1">
    <location>
        <begin position="21"/>
        <end position="41"/>
    </location>
</feature>
<dbReference type="AlphaFoldDB" id="A0A9X2MID4"/>
<dbReference type="Proteomes" id="UP001142078">
    <property type="component" value="Unassembled WGS sequence"/>
</dbReference>
<dbReference type="EMBL" id="JANJZL010000007">
    <property type="protein sequence ID" value="MCR2044598.1"/>
    <property type="molecule type" value="Genomic_DNA"/>
</dbReference>
<protein>
    <submittedName>
        <fullName evidence="2">Uncharacterized protein</fullName>
    </submittedName>
</protein>
<reference evidence="2" key="1">
    <citation type="submission" date="2022-07" db="EMBL/GenBank/DDBJ databases">
        <title>Enhanced cultured diversity of the mouse gut microbiota enables custom-made synthetic communities.</title>
        <authorList>
            <person name="Afrizal A."/>
        </authorList>
    </citation>
    <scope>NUCLEOTIDE SEQUENCE</scope>
    <source>
        <strain evidence="2">DSM 29482</strain>
    </source>
</reference>
<feature type="transmembrane region" description="Helical" evidence="1">
    <location>
        <begin position="96"/>
        <end position="121"/>
    </location>
</feature>